<dbReference type="InterPro" id="IPR006566">
    <property type="entry name" value="FBD"/>
</dbReference>
<comment type="caution">
    <text evidence="2">The sequence shown here is derived from an EMBL/GenBank/DDBJ whole genome shotgun (WGS) entry which is preliminary data.</text>
</comment>
<name>A0A7J6WPL7_THATH</name>
<accession>A0A7J6WPL7</accession>
<evidence type="ECO:0000313" key="3">
    <source>
        <dbReference type="Proteomes" id="UP000554482"/>
    </source>
</evidence>
<dbReference type="Pfam" id="PF08387">
    <property type="entry name" value="FBD"/>
    <property type="match status" value="1"/>
</dbReference>
<reference evidence="2 3" key="1">
    <citation type="submission" date="2020-06" db="EMBL/GenBank/DDBJ databases">
        <title>Transcriptomic and genomic resources for Thalictrum thalictroides and T. hernandezii: Facilitating candidate gene discovery in an emerging model plant lineage.</title>
        <authorList>
            <person name="Arias T."/>
            <person name="Riano-Pachon D.M."/>
            <person name="Di Stilio V.S."/>
        </authorList>
    </citation>
    <scope>NUCLEOTIDE SEQUENCE [LARGE SCALE GENOMIC DNA]</scope>
    <source>
        <strain evidence="3">cv. WT478/WT964</strain>
        <tissue evidence="2">Leaves</tissue>
    </source>
</reference>
<evidence type="ECO:0000259" key="1">
    <source>
        <dbReference type="Pfam" id="PF08387"/>
    </source>
</evidence>
<dbReference type="AlphaFoldDB" id="A0A7J6WPL7"/>
<dbReference type="EMBL" id="JABWDY010012689">
    <property type="protein sequence ID" value="KAF5198897.1"/>
    <property type="molecule type" value="Genomic_DNA"/>
</dbReference>
<sequence length="126" mass="14287">GDDEVLSQQSDLYFEFPYAYSTFWEEPKLYNNISNHLKELELTGFVGDIVETAFLKHIMTNAGKMEKMVIQFDNNCSIDGALSAMELLHFPKISIDLALELKPSPSYLAMEGGNFNSWIESLLVNI</sequence>
<protein>
    <submittedName>
        <fullName evidence="2">F-box and leucine rich repeat domains containing protein</fullName>
    </submittedName>
</protein>
<dbReference type="OrthoDB" id="1937141at2759"/>
<gene>
    <name evidence="2" type="ORF">FRX31_011515</name>
</gene>
<evidence type="ECO:0000313" key="2">
    <source>
        <dbReference type="EMBL" id="KAF5198897.1"/>
    </source>
</evidence>
<feature type="non-terminal residue" evidence="2">
    <location>
        <position position="1"/>
    </location>
</feature>
<keyword evidence="3" id="KW-1185">Reference proteome</keyword>
<proteinExistence type="predicted"/>
<organism evidence="2 3">
    <name type="scientific">Thalictrum thalictroides</name>
    <name type="common">Rue-anemone</name>
    <name type="synonym">Anemone thalictroides</name>
    <dbReference type="NCBI Taxonomy" id="46969"/>
    <lineage>
        <taxon>Eukaryota</taxon>
        <taxon>Viridiplantae</taxon>
        <taxon>Streptophyta</taxon>
        <taxon>Embryophyta</taxon>
        <taxon>Tracheophyta</taxon>
        <taxon>Spermatophyta</taxon>
        <taxon>Magnoliopsida</taxon>
        <taxon>Ranunculales</taxon>
        <taxon>Ranunculaceae</taxon>
        <taxon>Thalictroideae</taxon>
        <taxon>Thalictrum</taxon>
    </lineage>
</organism>
<dbReference type="Proteomes" id="UP000554482">
    <property type="component" value="Unassembled WGS sequence"/>
</dbReference>
<feature type="domain" description="FBD" evidence="1">
    <location>
        <begin position="34"/>
        <end position="70"/>
    </location>
</feature>